<keyword evidence="2" id="KW-1185">Reference proteome</keyword>
<name>A0ABW4S0C4_9RHOB</name>
<organism evidence="1 2">
    <name type="scientific">Halodurantibacterium flavum</name>
    <dbReference type="NCBI Taxonomy" id="1382802"/>
    <lineage>
        <taxon>Bacteria</taxon>
        <taxon>Pseudomonadati</taxon>
        <taxon>Pseudomonadota</taxon>
        <taxon>Alphaproteobacteria</taxon>
        <taxon>Rhodobacterales</taxon>
        <taxon>Paracoccaceae</taxon>
        <taxon>Halodurantibacterium</taxon>
    </lineage>
</organism>
<gene>
    <name evidence="1" type="ORF">ACFSGJ_02295</name>
</gene>
<comment type="caution">
    <text evidence="1">The sequence shown here is derived from an EMBL/GenBank/DDBJ whole genome shotgun (WGS) entry which is preliminary data.</text>
</comment>
<dbReference type="Proteomes" id="UP001597353">
    <property type="component" value="Unassembled WGS sequence"/>
</dbReference>
<accession>A0ABW4S0C4</accession>
<reference evidence="2" key="1">
    <citation type="journal article" date="2019" name="Int. J. Syst. Evol. Microbiol.">
        <title>The Global Catalogue of Microorganisms (GCM) 10K type strain sequencing project: providing services to taxonomists for standard genome sequencing and annotation.</title>
        <authorList>
            <consortium name="The Broad Institute Genomics Platform"/>
            <consortium name="The Broad Institute Genome Sequencing Center for Infectious Disease"/>
            <person name="Wu L."/>
            <person name="Ma J."/>
        </authorList>
    </citation>
    <scope>NUCLEOTIDE SEQUENCE [LARGE SCALE GENOMIC DNA]</scope>
    <source>
        <strain evidence="2">CGMCC 4.7242</strain>
    </source>
</reference>
<dbReference type="RefSeq" id="WP_390259138.1">
    <property type="nucleotide sequence ID" value="NZ_JBHUGH010000002.1"/>
</dbReference>
<sequence>MMIDRQMRDHATQAIERLDQVIGRGPDAEHDEVRAAMEGVVAFRNRAVERYRTGEIDRACLDAANSLLSLAFGAEFPLSGFHVHRLEQTRDGLRALLGAGDTEVRQNGP</sequence>
<evidence type="ECO:0000313" key="1">
    <source>
        <dbReference type="EMBL" id="MFD1911042.1"/>
    </source>
</evidence>
<protein>
    <submittedName>
        <fullName evidence="1">Uncharacterized protein</fullName>
    </submittedName>
</protein>
<evidence type="ECO:0000313" key="2">
    <source>
        <dbReference type="Proteomes" id="UP001597353"/>
    </source>
</evidence>
<proteinExistence type="predicted"/>
<dbReference type="EMBL" id="JBHUGH010000002">
    <property type="protein sequence ID" value="MFD1911042.1"/>
    <property type="molecule type" value="Genomic_DNA"/>
</dbReference>